<dbReference type="Proteomes" id="UP001630127">
    <property type="component" value="Unassembled WGS sequence"/>
</dbReference>
<evidence type="ECO:0000313" key="1">
    <source>
        <dbReference type="EMBL" id="KAL3512820.1"/>
    </source>
</evidence>
<gene>
    <name evidence="1" type="ORF">ACH5RR_025537</name>
</gene>
<dbReference type="EMBL" id="JBJUIK010000011">
    <property type="protein sequence ID" value="KAL3512820.1"/>
    <property type="molecule type" value="Genomic_DNA"/>
</dbReference>
<evidence type="ECO:0000313" key="2">
    <source>
        <dbReference type="Proteomes" id="UP001630127"/>
    </source>
</evidence>
<sequence>MNGALLGGFREATSITNSASVRALRSKVEEKLTKGCTFLSFFVADLFGEPDLEFGNFRQQALDLRKAREDDEMRLHYLCEKLGIILVGRKGQGPSPYYVIASIKAESSTNISVIELYKHKSFT</sequence>
<proteinExistence type="predicted"/>
<protein>
    <submittedName>
        <fullName evidence="1">Uncharacterized protein</fullName>
    </submittedName>
</protein>
<reference evidence="1 2" key="1">
    <citation type="submission" date="2024-11" db="EMBL/GenBank/DDBJ databases">
        <title>A near-complete genome assembly of Cinchona calisaya.</title>
        <authorList>
            <person name="Lian D.C."/>
            <person name="Zhao X.W."/>
            <person name="Wei L."/>
        </authorList>
    </citation>
    <scope>NUCLEOTIDE SEQUENCE [LARGE SCALE GENOMIC DNA]</scope>
    <source>
        <tissue evidence="1">Nenye</tissue>
    </source>
</reference>
<dbReference type="AlphaFoldDB" id="A0ABD2Z397"/>
<organism evidence="1 2">
    <name type="scientific">Cinchona calisaya</name>
    <dbReference type="NCBI Taxonomy" id="153742"/>
    <lineage>
        <taxon>Eukaryota</taxon>
        <taxon>Viridiplantae</taxon>
        <taxon>Streptophyta</taxon>
        <taxon>Embryophyta</taxon>
        <taxon>Tracheophyta</taxon>
        <taxon>Spermatophyta</taxon>
        <taxon>Magnoliopsida</taxon>
        <taxon>eudicotyledons</taxon>
        <taxon>Gunneridae</taxon>
        <taxon>Pentapetalae</taxon>
        <taxon>asterids</taxon>
        <taxon>lamiids</taxon>
        <taxon>Gentianales</taxon>
        <taxon>Rubiaceae</taxon>
        <taxon>Cinchonoideae</taxon>
        <taxon>Cinchoneae</taxon>
        <taxon>Cinchona</taxon>
    </lineage>
</organism>
<accession>A0ABD2Z397</accession>
<name>A0ABD2Z397_9GENT</name>
<comment type="caution">
    <text evidence="1">The sequence shown here is derived from an EMBL/GenBank/DDBJ whole genome shotgun (WGS) entry which is preliminary data.</text>
</comment>
<keyword evidence="2" id="KW-1185">Reference proteome</keyword>